<keyword evidence="2" id="KW-1185">Reference proteome</keyword>
<name>A0AAX6EV05_IRIPA</name>
<protein>
    <submittedName>
        <fullName evidence="1">Ligatin</fullName>
    </submittedName>
</protein>
<evidence type="ECO:0000313" key="2">
    <source>
        <dbReference type="Proteomes" id="UP001140949"/>
    </source>
</evidence>
<dbReference type="EMBL" id="JANAVB010033814">
    <property type="protein sequence ID" value="KAJ6807920.1"/>
    <property type="molecule type" value="Genomic_DNA"/>
</dbReference>
<dbReference type="AlphaFoldDB" id="A0AAX6EV05"/>
<comment type="caution">
    <text evidence="1">The sequence shown here is derived from an EMBL/GenBank/DDBJ whole genome shotgun (WGS) entry which is preliminary data.</text>
</comment>
<organism evidence="1 2">
    <name type="scientific">Iris pallida</name>
    <name type="common">Sweet iris</name>
    <dbReference type="NCBI Taxonomy" id="29817"/>
    <lineage>
        <taxon>Eukaryota</taxon>
        <taxon>Viridiplantae</taxon>
        <taxon>Streptophyta</taxon>
        <taxon>Embryophyta</taxon>
        <taxon>Tracheophyta</taxon>
        <taxon>Spermatophyta</taxon>
        <taxon>Magnoliopsida</taxon>
        <taxon>Liliopsida</taxon>
        <taxon>Asparagales</taxon>
        <taxon>Iridaceae</taxon>
        <taxon>Iridoideae</taxon>
        <taxon>Irideae</taxon>
        <taxon>Iris</taxon>
    </lineage>
</organism>
<gene>
    <name evidence="1" type="ORF">M6B38_169900</name>
</gene>
<dbReference type="Proteomes" id="UP001140949">
    <property type="component" value="Unassembled WGS sequence"/>
</dbReference>
<reference evidence="1" key="2">
    <citation type="submission" date="2023-04" db="EMBL/GenBank/DDBJ databases">
        <authorList>
            <person name="Bruccoleri R.E."/>
            <person name="Oakeley E.J."/>
            <person name="Faust A.-M."/>
            <person name="Dessus-Babus S."/>
            <person name="Altorfer M."/>
            <person name="Burckhardt D."/>
            <person name="Oertli M."/>
            <person name="Naumann U."/>
            <person name="Petersen F."/>
            <person name="Wong J."/>
        </authorList>
    </citation>
    <scope>NUCLEOTIDE SEQUENCE</scope>
    <source>
        <strain evidence="1">GSM-AAB239-AS_SAM_17_03QT</strain>
        <tissue evidence="1">Leaf</tissue>
    </source>
</reference>
<sequence>MCWFWGFQRHIQNFTTYSVDVMKKGKFFQVGELWFSVKARVTVILVEMSIWKQLSANCPVLAISALIVLLCHFSKCLDQSRAFA</sequence>
<evidence type="ECO:0000313" key="1">
    <source>
        <dbReference type="EMBL" id="KAJ6807920.1"/>
    </source>
</evidence>
<reference evidence="1" key="1">
    <citation type="journal article" date="2023" name="GigaByte">
        <title>Genome assembly of the bearded iris, Iris pallida Lam.</title>
        <authorList>
            <person name="Bruccoleri R.E."/>
            <person name="Oakeley E.J."/>
            <person name="Faust A.M.E."/>
            <person name="Altorfer M."/>
            <person name="Dessus-Babus S."/>
            <person name="Burckhardt D."/>
            <person name="Oertli M."/>
            <person name="Naumann U."/>
            <person name="Petersen F."/>
            <person name="Wong J."/>
        </authorList>
    </citation>
    <scope>NUCLEOTIDE SEQUENCE</scope>
    <source>
        <strain evidence="1">GSM-AAB239-AS_SAM_17_03QT</strain>
    </source>
</reference>
<proteinExistence type="predicted"/>
<accession>A0AAX6EV05</accession>